<evidence type="ECO:0000256" key="1">
    <source>
        <dbReference type="SAM" id="MobiDB-lite"/>
    </source>
</evidence>
<feature type="signal peptide" evidence="2">
    <location>
        <begin position="1"/>
        <end position="20"/>
    </location>
</feature>
<accession>A0ABV7Y3J7</accession>
<proteinExistence type="predicted"/>
<reference evidence="4" key="1">
    <citation type="journal article" date="2019" name="Int. J. Syst. Evol. Microbiol.">
        <title>The Global Catalogue of Microorganisms (GCM) 10K type strain sequencing project: providing services to taxonomists for standard genome sequencing and annotation.</title>
        <authorList>
            <consortium name="The Broad Institute Genomics Platform"/>
            <consortium name="The Broad Institute Genome Sequencing Center for Infectious Disease"/>
            <person name="Wu L."/>
            <person name="Ma J."/>
        </authorList>
    </citation>
    <scope>NUCLEOTIDE SEQUENCE [LARGE SCALE GENOMIC DNA]</scope>
    <source>
        <strain evidence="4">CGMCC 4.7241</strain>
    </source>
</reference>
<comment type="caution">
    <text evidence="3">The sequence shown here is derived from an EMBL/GenBank/DDBJ whole genome shotgun (WGS) entry which is preliminary data.</text>
</comment>
<organism evidence="3 4">
    <name type="scientific">Tenggerimyces flavus</name>
    <dbReference type="NCBI Taxonomy" id="1708749"/>
    <lineage>
        <taxon>Bacteria</taxon>
        <taxon>Bacillati</taxon>
        <taxon>Actinomycetota</taxon>
        <taxon>Actinomycetes</taxon>
        <taxon>Propionibacteriales</taxon>
        <taxon>Nocardioidaceae</taxon>
        <taxon>Tenggerimyces</taxon>
    </lineage>
</organism>
<name>A0ABV7Y3J7_9ACTN</name>
<dbReference type="EMBL" id="JBHRZH010000004">
    <property type="protein sequence ID" value="MFC3759821.1"/>
    <property type="molecule type" value="Genomic_DNA"/>
</dbReference>
<evidence type="ECO:0000313" key="4">
    <source>
        <dbReference type="Proteomes" id="UP001595699"/>
    </source>
</evidence>
<keyword evidence="2" id="KW-0732">Signal</keyword>
<protein>
    <submittedName>
        <fullName evidence="3">Uncharacterized protein</fullName>
    </submittedName>
</protein>
<keyword evidence="4" id="KW-1185">Reference proteome</keyword>
<feature type="region of interest" description="Disordered" evidence="1">
    <location>
        <begin position="24"/>
        <end position="79"/>
    </location>
</feature>
<feature type="compositionally biased region" description="Pro residues" evidence="1">
    <location>
        <begin position="48"/>
        <end position="62"/>
    </location>
</feature>
<feature type="compositionally biased region" description="Low complexity" evidence="1">
    <location>
        <begin position="30"/>
        <end position="47"/>
    </location>
</feature>
<evidence type="ECO:0000313" key="3">
    <source>
        <dbReference type="EMBL" id="MFC3759821.1"/>
    </source>
</evidence>
<dbReference type="RefSeq" id="WP_205120338.1">
    <property type="nucleotide sequence ID" value="NZ_JAFBCM010000001.1"/>
</dbReference>
<sequence length="247" mass="26266">MRARGMVVVSVVLTALLAGCADDTPTVRAPVETPTETPSPSPTVSIVYPPPEPPAPPSPTGPSGPLQVTKGMTKPGSSLRFGQKAVVPMRYRDSFTDTYSDGVVTVTVQPIRRTSTKNLAGNFDQKSRDLLKGKYVYYARVDIALVSGDLSAAVTPSLEGVRSRGRGPAFALIGGELETICPEGSAPSSFDVKGARWATCAIAVGTGSSPIRGFVWDEPPYGKELQLFDDAPPQFNDYYDLGGITWR</sequence>
<dbReference type="PROSITE" id="PS51257">
    <property type="entry name" value="PROKAR_LIPOPROTEIN"/>
    <property type="match status" value="1"/>
</dbReference>
<dbReference type="Proteomes" id="UP001595699">
    <property type="component" value="Unassembled WGS sequence"/>
</dbReference>
<evidence type="ECO:0000256" key="2">
    <source>
        <dbReference type="SAM" id="SignalP"/>
    </source>
</evidence>
<feature type="chain" id="PRO_5046005806" evidence="2">
    <location>
        <begin position="21"/>
        <end position="247"/>
    </location>
</feature>
<gene>
    <name evidence="3" type="ORF">ACFOUW_03160</name>
</gene>